<keyword evidence="4" id="KW-1185">Reference proteome</keyword>
<gene>
    <name evidence="3" type="ORF">PECUL_23A019962</name>
</gene>
<dbReference type="AlphaFoldDB" id="A0AAD1VLB7"/>
<keyword evidence="2" id="KW-0812">Transmembrane</keyword>
<accession>A0AAD1VLB7</accession>
<sequence length="171" mass="18807">MVFIKLFHFWIPGFFENLTSEIKPNVTETATVKSLLTDFSSVAANDVKSLCVTGHISLLKGFGIGELYWILIAAAVGFLFVLSLILCITSYCLWRAKRSGNHTVQEQRELVTFPPEDSPGSCENPTNHAEPKDFPPPTGIEALDIENAGSQSQDVPSESMPCLNQVQESTM</sequence>
<evidence type="ECO:0000256" key="1">
    <source>
        <dbReference type="SAM" id="MobiDB-lite"/>
    </source>
</evidence>
<keyword evidence="2" id="KW-1133">Transmembrane helix</keyword>
<dbReference type="EMBL" id="OW240912">
    <property type="protein sequence ID" value="CAH2218637.1"/>
    <property type="molecule type" value="Genomic_DNA"/>
</dbReference>
<proteinExistence type="predicted"/>
<evidence type="ECO:0000313" key="4">
    <source>
        <dbReference type="Proteomes" id="UP001295444"/>
    </source>
</evidence>
<name>A0AAD1VLB7_PELCU</name>
<feature type="region of interest" description="Disordered" evidence="1">
    <location>
        <begin position="111"/>
        <end position="171"/>
    </location>
</feature>
<keyword evidence="2" id="KW-0472">Membrane</keyword>
<feature type="transmembrane region" description="Helical" evidence="2">
    <location>
        <begin position="67"/>
        <end position="94"/>
    </location>
</feature>
<evidence type="ECO:0000256" key="2">
    <source>
        <dbReference type="SAM" id="Phobius"/>
    </source>
</evidence>
<organism evidence="3 4">
    <name type="scientific">Pelobates cultripes</name>
    <name type="common">Western spadefoot toad</name>
    <dbReference type="NCBI Taxonomy" id="61616"/>
    <lineage>
        <taxon>Eukaryota</taxon>
        <taxon>Metazoa</taxon>
        <taxon>Chordata</taxon>
        <taxon>Craniata</taxon>
        <taxon>Vertebrata</taxon>
        <taxon>Euteleostomi</taxon>
        <taxon>Amphibia</taxon>
        <taxon>Batrachia</taxon>
        <taxon>Anura</taxon>
        <taxon>Pelobatoidea</taxon>
        <taxon>Pelobatidae</taxon>
        <taxon>Pelobates</taxon>
    </lineage>
</organism>
<dbReference type="Proteomes" id="UP001295444">
    <property type="component" value="Chromosome 01"/>
</dbReference>
<feature type="compositionally biased region" description="Polar residues" evidence="1">
    <location>
        <begin position="148"/>
        <end position="171"/>
    </location>
</feature>
<protein>
    <submittedName>
        <fullName evidence="3">Uncharacterized protein</fullName>
    </submittedName>
</protein>
<reference evidence="3" key="1">
    <citation type="submission" date="2022-03" db="EMBL/GenBank/DDBJ databases">
        <authorList>
            <person name="Alioto T."/>
            <person name="Alioto T."/>
            <person name="Gomez Garrido J."/>
        </authorList>
    </citation>
    <scope>NUCLEOTIDE SEQUENCE</scope>
</reference>
<evidence type="ECO:0000313" key="3">
    <source>
        <dbReference type="EMBL" id="CAH2218637.1"/>
    </source>
</evidence>